<evidence type="ECO:0000313" key="1">
    <source>
        <dbReference type="EMBL" id="CAJ2676234.1"/>
    </source>
</evidence>
<proteinExistence type="predicted"/>
<comment type="caution">
    <text evidence="1">The sequence shown here is derived from an EMBL/GenBank/DDBJ whole genome shotgun (WGS) entry which is preliminary data.</text>
</comment>
<reference evidence="1" key="1">
    <citation type="submission" date="2023-10" db="EMBL/GenBank/DDBJ databases">
        <authorList>
            <person name="Rodriguez Cubillos JULIANA M."/>
            <person name="De Vega J."/>
        </authorList>
    </citation>
    <scope>NUCLEOTIDE SEQUENCE</scope>
</reference>
<organism evidence="1 2">
    <name type="scientific">Trifolium pratense</name>
    <name type="common">Red clover</name>
    <dbReference type="NCBI Taxonomy" id="57577"/>
    <lineage>
        <taxon>Eukaryota</taxon>
        <taxon>Viridiplantae</taxon>
        <taxon>Streptophyta</taxon>
        <taxon>Embryophyta</taxon>
        <taxon>Tracheophyta</taxon>
        <taxon>Spermatophyta</taxon>
        <taxon>Magnoliopsida</taxon>
        <taxon>eudicotyledons</taxon>
        <taxon>Gunneridae</taxon>
        <taxon>Pentapetalae</taxon>
        <taxon>rosids</taxon>
        <taxon>fabids</taxon>
        <taxon>Fabales</taxon>
        <taxon>Fabaceae</taxon>
        <taxon>Papilionoideae</taxon>
        <taxon>50 kb inversion clade</taxon>
        <taxon>NPAAA clade</taxon>
        <taxon>Hologalegina</taxon>
        <taxon>IRL clade</taxon>
        <taxon>Trifolieae</taxon>
        <taxon>Trifolium</taxon>
    </lineage>
</organism>
<protein>
    <submittedName>
        <fullName evidence="1">Uncharacterized protein</fullName>
    </submittedName>
</protein>
<keyword evidence="2" id="KW-1185">Reference proteome</keyword>
<sequence length="345" mass="38028">MNRGVNLQSSPVQQMMAGNPNNWWNSMRPPAPDHHHHQPFFSTTTTTTSPSPSNYFVTPYPTSSSLPLPSWHENQDQLPESWSQLLMSGGVVYEEDKEQIMLSQPLSNASSLVDHVKQETSVNNYVYGNEEFHGTTNSSTWSQIVSVPSSSSSKSSMLDFSNNKFDTRSPPSDPSSDQCNSGATGGALKKARVQPSTTQPTFKVRKEKLGDRITALHQLVSPFGKTDTASVLLESIGYIRFLQSQIEALSLPYLGNGSVGGGNMKNQQQQYVQGEKSCFFPEHPGQLLNENCLKRKASEQDCEEEEEKKDLRSRGLCLVPVSCTLQVGSDNGADYWNSSFGGGYQ</sequence>
<name>A0ACB0M330_TRIPR</name>
<dbReference type="Proteomes" id="UP001177021">
    <property type="component" value="Unassembled WGS sequence"/>
</dbReference>
<gene>
    <name evidence="1" type="ORF">MILVUS5_LOCUS39030</name>
</gene>
<accession>A0ACB0M330</accession>
<evidence type="ECO:0000313" key="2">
    <source>
        <dbReference type="Proteomes" id="UP001177021"/>
    </source>
</evidence>
<dbReference type="EMBL" id="CASHSV030000823">
    <property type="protein sequence ID" value="CAJ2676234.1"/>
    <property type="molecule type" value="Genomic_DNA"/>
</dbReference>